<dbReference type="EMBL" id="AY814854">
    <property type="protein sequence ID" value="AAW26586.1"/>
    <property type="molecule type" value="mRNA"/>
</dbReference>
<organism evidence="1">
    <name type="scientific">Schistosoma japonicum</name>
    <name type="common">Blood fluke</name>
    <dbReference type="NCBI Taxonomy" id="6182"/>
    <lineage>
        <taxon>Eukaryota</taxon>
        <taxon>Metazoa</taxon>
        <taxon>Spiralia</taxon>
        <taxon>Lophotrochozoa</taxon>
        <taxon>Platyhelminthes</taxon>
        <taxon>Trematoda</taxon>
        <taxon>Digenea</taxon>
        <taxon>Strigeidida</taxon>
        <taxon>Schistosomatoidea</taxon>
        <taxon>Schistosomatidae</taxon>
        <taxon>Schistosoma</taxon>
    </lineage>
</organism>
<reference evidence="1" key="1">
    <citation type="submission" date="2004-11" db="EMBL/GenBank/DDBJ databases">
        <title>The full-length cDNA sequences of Schistosoma japonicum genes.</title>
        <authorList>
            <person name="Han Z."/>
        </authorList>
    </citation>
    <scope>NUCLEOTIDE SEQUENCE</scope>
</reference>
<protein>
    <submittedName>
        <fullName evidence="1">SJCHGC07064 protein</fullName>
    </submittedName>
</protein>
<evidence type="ECO:0000313" key="1">
    <source>
        <dbReference type="EMBL" id="AAW26586.1"/>
    </source>
</evidence>
<dbReference type="PROSITE" id="PS51257">
    <property type="entry name" value="PROKAR_LIPOPROTEIN"/>
    <property type="match status" value="1"/>
</dbReference>
<name>Q5DC70_SCHJA</name>
<sequence length="110" mass="13118">MSFKMNLLLFSVSCYFSLLSYSCYFSCCNFSFLFIRYFHCDSCLHYYLSPFIDFSSHVPYSGYFLSSFCQYTKYVVNYVYKTISPFHSLKAGLGGRFLYNVLLTYWFSIR</sequence>
<proteinExistence type="evidence at transcript level"/>
<accession>Q5DC70</accession>
<reference evidence="1" key="2">
    <citation type="journal article" date="2006" name="PLoS Pathog.">
        <title>New perspectives on host-parasite interplay by comparative transcriptomic and proteomic analyses of Schistosoma japonicum.</title>
        <authorList>
            <person name="Liu F."/>
            <person name="Lu J."/>
            <person name="Hu W."/>
            <person name="Wang S.Y."/>
            <person name="Cui S.J."/>
            <person name="Chi M."/>
            <person name="Yan Q."/>
            <person name="Wang X.R."/>
            <person name="Song H.D."/>
            <person name="Xu X.N."/>
            <person name="Wang J.J."/>
            <person name="Zhang X.L."/>
            <person name="Zhang X."/>
            <person name="Wang Z.Q."/>
            <person name="Xue C.L."/>
            <person name="Brindley P.J."/>
            <person name="McManus D.P."/>
            <person name="Yang P.Y."/>
            <person name="Feng Z."/>
            <person name="Chen Z."/>
            <person name="Han Z.G."/>
        </authorList>
    </citation>
    <scope>NUCLEOTIDE SEQUENCE</scope>
</reference>
<dbReference type="AlphaFoldDB" id="Q5DC70"/>